<keyword evidence="1" id="KW-1133">Transmembrane helix</keyword>
<dbReference type="Proteomes" id="UP000272942">
    <property type="component" value="Unassembled WGS sequence"/>
</dbReference>
<accession>A0A183BB62</accession>
<gene>
    <name evidence="2" type="ORF">ECPE_LOCUS16447</name>
</gene>
<reference evidence="4" key="1">
    <citation type="submission" date="2016-06" db="UniProtKB">
        <authorList>
            <consortium name="WormBaseParasite"/>
        </authorList>
    </citation>
    <scope>IDENTIFICATION</scope>
</reference>
<evidence type="ECO:0000313" key="4">
    <source>
        <dbReference type="WBParaSite" id="ECPE_0001649001-mRNA-1"/>
    </source>
</evidence>
<keyword evidence="1" id="KW-0812">Transmembrane</keyword>
<keyword evidence="3" id="KW-1185">Reference proteome</keyword>
<sequence length="371" mass="41223">MLKIAWRQSPVTVLRFLSKSVIIIGCANEIRLFDLTRNCVVGSWNFHEYVTVHHVTTAEDSNTGRFLVAVAGNRFYAGAYLSCRSKSTWNFSVLFECYRSDNIVGCRIVAHQSLSWFCFTSAHGRTIITCLPIITNNETFCEPRAIANHALNGSAACYCGVVECRALSAGLSTISFFGATFGQILIRVNEFHLTPDGQIVHSSHSELDTLHCQKGVIFSLSLCAVNKARDRFHLVSAAEDRSIAVWTKVLGTDSDITKCRNSWELLYRLDGGSMTKDVLFESRIRMVVASKHGALAVGEVSVCVLSLIIIIIISFLLPFLFTEHTNVQQTFRKGGCGHTKAAWEDGRRWSGSNPGLRSQFGELTTWPLPSW</sequence>
<reference evidence="2 3" key="2">
    <citation type="submission" date="2018-11" db="EMBL/GenBank/DDBJ databases">
        <authorList>
            <consortium name="Pathogen Informatics"/>
        </authorList>
    </citation>
    <scope>NUCLEOTIDE SEQUENCE [LARGE SCALE GENOMIC DNA]</scope>
    <source>
        <strain evidence="2 3">Egypt</strain>
    </source>
</reference>
<evidence type="ECO:0000313" key="2">
    <source>
        <dbReference type="EMBL" id="VDP93719.1"/>
    </source>
</evidence>
<dbReference type="WBParaSite" id="ECPE_0001649001-mRNA-1">
    <property type="protein sequence ID" value="ECPE_0001649001-mRNA-1"/>
    <property type="gene ID" value="ECPE_0001649001"/>
</dbReference>
<evidence type="ECO:0000256" key="1">
    <source>
        <dbReference type="SAM" id="Phobius"/>
    </source>
</evidence>
<protein>
    <submittedName>
        <fullName evidence="4">WD_REPEATS_REGION domain-containing protein</fullName>
    </submittedName>
</protein>
<name>A0A183BB62_9TREM</name>
<proteinExistence type="predicted"/>
<dbReference type="OrthoDB" id="5594999at2759"/>
<keyword evidence="1" id="KW-0472">Membrane</keyword>
<dbReference type="EMBL" id="UZAN01064356">
    <property type="protein sequence ID" value="VDP93719.1"/>
    <property type="molecule type" value="Genomic_DNA"/>
</dbReference>
<dbReference type="AlphaFoldDB" id="A0A183BB62"/>
<feature type="transmembrane region" description="Helical" evidence="1">
    <location>
        <begin position="293"/>
        <end position="321"/>
    </location>
</feature>
<organism evidence="4">
    <name type="scientific">Echinostoma caproni</name>
    <dbReference type="NCBI Taxonomy" id="27848"/>
    <lineage>
        <taxon>Eukaryota</taxon>
        <taxon>Metazoa</taxon>
        <taxon>Spiralia</taxon>
        <taxon>Lophotrochozoa</taxon>
        <taxon>Platyhelminthes</taxon>
        <taxon>Trematoda</taxon>
        <taxon>Digenea</taxon>
        <taxon>Plagiorchiida</taxon>
        <taxon>Echinostomata</taxon>
        <taxon>Echinostomatoidea</taxon>
        <taxon>Echinostomatidae</taxon>
        <taxon>Echinostoma</taxon>
    </lineage>
</organism>
<evidence type="ECO:0000313" key="3">
    <source>
        <dbReference type="Proteomes" id="UP000272942"/>
    </source>
</evidence>